<gene>
    <name evidence="2" type="ORF">ABH309_18965</name>
</gene>
<keyword evidence="3" id="KW-1185">Reference proteome</keyword>
<feature type="coiled-coil region" evidence="1">
    <location>
        <begin position="18"/>
        <end position="52"/>
    </location>
</feature>
<dbReference type="Proteomes" id="UP001438292">
    <property type="component" value="Unassembled WGS sequence"/>
</dbReference>
<reference evidence="2 3" key="1">
    <citation type="submission" date="2024-05" db="EMBL/GenBank/DDBJ databases">
        <authorList>
            <person name="De Oliveira J.P."/>
            <person name="Noriler S.A."/>
            <person name="De Oliveira A.G."/>
            <person name="Sipoli D.S."/>
        </authorList>
    </citation>
    <scope>NUCLEOTIDE SEQUENCE [LARGE SCALE GENOMIC DNA]</scope>
    <source>
        <strain evidence="2 3">LABIM186</strain>
    </source>
</reference>
<proteinExistence type="predicted"/>
<comment type="caution">
    <text evidence="2">The sequence shown here is derived from an EMBL/GenBank/DDBJ whole genome shotgun (WGS) entry which is preliminary data.</text>
</comment>
<dbReference type="EMBL" id="JBDQQU010000026">
    <property type="protein sequence ID" value="MEO3956526.1"/>
    <property type="molecule type" value="Genomic_DNA"/>
</dbReference>
<evidence type="ECO:0000313" key="2">
    <source>
        <dbReference type="EMBL" id="MEO3956526.1"/>
    </source>
</evidence>
<accession>A0ABV0HA37</accession>
<evidence type="ECO:0000256" key="1">
    <source>
        <dbReference type="SAM" id="Coils"/>
    </source>
</evidence>
<evidence type="ECO:0000313" key="3">
    <source>
        <dbReference type="Proteomes" id="UP001438292"/>
    </source>
</evidence>
<protein>
    <recommendedName>
        <fullName evidence="4">Flagellar FliJ protein</fullName>
    </recommendedName>
</protein>
<evidence type="ECO:0008006" key="4">
    <source>
        <dbReference type="Google" id="ProtNLM"/>
    </source>
</evidence>
<dbReference type="InterPro" id="IPR002954">
    <property type="entry name" value="Salm_SPAgM"/>
</dbReference>
<name>A0ABV0HA37_9NEIS</name>
<dbReference type="RefSeq" id="WP_346196297.1">
    <property type="nucleotide sequence ID" value="NZ_JBDJHV010000057.1"/>
</dbReference>
<organism evidence="2 3">
    <name type="scientific">Chromobacterium piscinae</name>
    <dbReference type="NCBI Taxonomy" id="686831"/>
    <lineage>
        <taxon>Bacteria</taxon>
        <taxon>Pseudomonadati</taxon>
        <taxon>Pseudomonadota</taxon>
        <taxon>Betaproteobacteria</taxon>
        <taxon>Neisseriales</taxon>
        <taxon>Chromobacteriaceae</taxon>
        <taxon>Chromobacterium</taxon>
    </lineage>
</organism>
<dbReference type="Pfam" id="PF02090">
    <property type="entry name" value="SPAM"/>
    <property type="match status" value="1"/>
</dbReference>
<sequence>MHLLHNARRLLRRSDVRIQHCETQLAQLARAQQQLAQRAAALTQQQQALQQLLLTLRASPGCVSRGGLFDLLRRHAVLRRQSIELAVQQRTLDEQQTLLSQDTQEVIKTRQHWRLKHDRYDYLIRMELRKHRLQALAHDETETQERTTWGK</sequence>
<keyword evidence="1" id="KW-0175">Coiled coil</keyword>